<name>A0A0R1M1N4_9LACO</name>
<proteinExistence type="predicted"/>
<dbReference type="STRING" id="1293597.FC20_GL000671"/>
<comment type="caution">
    <text evidence="1">The sequence shown here is derived from an EMBL/GenBank/DDBJ whole genome shotgun (WGS) entry which is preliminary data.</text>
</comment>
<evidence type="ECO:0000313" key="2">
    <source>
        <dbReference type="Proteomes" id="UP000051074"/>
    </source>
</evidence>
<reference evidence="1 2" key="1">
    <citation type="journal article" date="2015" name="Genome Announc.">
        <title>Expanding the biotechnology potential of lactobacilli through comparative genomics of 213 strains and associated genera.</title>
        <authorList>
            <person name="Sun Z."/>
            <person name="Harris H.M."/>
            <person name="McCann A."/>
            <person name="Guo C."/>
            <person name="Argimon S."/>
            <person name="Zhang W."/>
            <person name="Yang X."/>
            <person name="Jeffery I.B."/>
            <person name="Cooney J.C."/>
            <person name="Kagawa T.F."/>
            <person name="Liu W."/>
            <person name="Song Y."/>
            <person name="Salvetti E."/>
            <person name="Wrobel A."/>
            <person name="Rasinkangas P."/>
            <person name="Parkhill J."/>
            <person name="Rea M.C."/>
            <person name="O'Sullivan O."/>
            <person name="Ritari J."/>
            <person name="Douillard F.P."/>
            <person name="Paul Ross R."/>
            <person name="Yang R."/>
            <person name="Briner A.E."/>
            <person name="Felis G.E."/>
            <person name="de Vos W.M."/>
            <person name="Barrangou R."/>
            <person name="Klaenhammer T.R."/>
            <person name="Caufield P.W."/>
            <person name="Cui Y."/>
            <person name="Zhang H."/>
            <person name="O'Toole P.W."/>
        </authorList>
    </citation>
    <scope>NUCLEOTIDE SEQUENCE [LARGE SCALE GENOMIC DNA]</scope>
    <source>
        <strain evidence="1 2">DSM 19284</strain>
    </source>
</reference>
<gene>
    <name evidence="1" type="ORF">FC20_GL000671</name>
</gene>
<dbReference type="InterPro" id="IPR007710">
    <property type="entry name" value="Nucleoside_deoxyribTrfase"/>
</dbReference>
<organism evidence="1 2">
    <name type="scientific">Lactobacillus equicursoris DSM 19284 = JCM 14600 = CIP 110162</name>
    <dbReference type="NCBI Taxonomy" id="1293597"/>
    <lineage>
        <taxon>Bacteria</taxon>
        <taxon>Bacillati</taxon>
        <taxon>Bacillota</taxon>
        <taxon>Bacilli</taxon>
        <taxon>Lactobacillales</taxon>
        <taxon>Lactobacillaceae</taxon>
        <taxon>Lactobacillus</taxon>
    </lineage>
</organism>
<dbReference type="EMBL" id="AZDU01000021">
    <property type="protein sequence ID" value="KRL01879.1"/>
    <property type="molecule type" value="Genomic_DNA"/>
</dbReference>
<sequence>MHKICQKVRKELLNMPKKTIYFGAGWFTDRQNKAYKEAMEALKENPTIDLENSYVPLENQYKGIRVDEHPEYLHDKVWATATYNNDLNGIKTNDVMLGVYIPDEEDVGLGMELGYALSQGKYILLVIPDEDYGKPINLMSWGVSDNVIKMSQLKDFNFNKLRFDFYEGAVY</sequence>
<keyword evidence="2" id="KW-1185">Reference proteome</keyword>
<evidence type="ECO:0000313" key="1">
    <source>
        <dbReference type="EMBL" id="KRL01879.1"/>
    </source>
</evidence>
<protein>
    <submittedName>
        <fullName evidence="1">Nucleoside deoxyribosyltransferase</fullName>
    </submittedName>
</protein>
<dbReference type="Gene3D" id="3.40.50.450">
    <property type="match status" value="1"/>
</dbReference>
<keyword evidence="1" id="KW-0808">Transferase</keyword>
<dbReference type="AlphaFoldDB" id="A0A0R1M1N4"/>
<accession>A0A0R1M1N4</accession>
<dbReference type="PATRIC" id="fig|1293597.4.peg.742"/>
<dbReference type="Pfam" id="PF05014">
    <property type="entry name" value="Nuc_deoxyrib_tr"/>
    <property type="match status" value="1"/>
</dbReference>
<dbReference type="GO" id="GO:0016740">
    <property type="term" value="F:transferase activity"/>
    <property type="evidence" value="ECO:0007669"/>
    <property type="project" value="UniProtKB-KW"/>
</dbReference>
<dbReference type="Proteomes" id="UP000051074">
    <property type="component" value="Unassembled WGS sequence"/>
</dbReference>
<dbReference type="eggNOG" id="COG3613">
    <property type="taxonomic scope" value="Bacteria"/>
</dbReference>
<dbReference type="SUPFAM" id="SSF52309">
    <property type="entry name" value="N-(deoxy)ribosyltransferase-like"/>
    <property type="match status" value="1"/>
</dbReference>